<comment type="caution">
    <text evidence="7">The sequence shown here is derived from an EMBL/GenBank/DDBJ whole genome shotgun (WGS) entry which is preliminary data.</text>
</comment>
<feature type="transmembrane region" description="Helical" evidence="6">
    <location>
        <begin position="17"/>
        <end position="34"/>
    </location>
</feature>
<evidence type="ECO:0000256" key="1">
    <source>
        <dbReference type="ARBA" id="ARBA00022527"/>
    </source>
</evidence>
<evidence type="ECO:0000256" key="6">
    <source>
        <dbReference type="SAM" id="Phobius"/>
    </source>
</evidence>
<dbReference type="InterPro" id="IPR011009">
    <property type="entry name" value="Kinase-like_dom_sf"/>
</dbReference>
<evidence type="ECO:0000256" key="4">
    <source>
        <dbReference type="ARBA" id="ARBA00022777"/>
    </source>
</evidence>
<feature type="transmembrane region" description="Helical" evidence="6">
    <location>
        <begin position="41"/>
        <end position="60"/>
    </location>
</feature>
<name>A0AAW0KC16_QUESU</name>
<keyword evidence="4" id="KW-0418">Kinase</keyword>
<evidence type="ECO:0000256" key="3">
    <source>
        <dbReference type="ARBA" id="ARBA00022741"/>
    </source>
</evidence>
<dbReference type="PANTHER" id="PTHR27002:SF1082">
    <property type="entry name" value="OS06G0693000 PROTEIN"/>
    <property type="match status" value="1"/>
</dbReference>
<keyword evidence="6" id="KW-1133">Transmembrane helix</keyword>
<evidence type="ECO:0000313" key="8">
    <source>
        <dbReference type="Proteomes" id="UP000237347"/>
    </source>
</evidence>
<dbReference type="Proteomes" id="UP000237347">
    <property type="component" value="Unassembled WGS sequence"/>
</dbReference>
<protein>
    <submittedName>
        <fullName evidence="7">G-type lectin s-receptor-like serine/threonine-protein kinase sd1-13</fullName>
    </submittedName>
</protein>
<feature type="non-terminal residue" evidence="7">
    <location>
        <position position="175"/>
    </location>
</feature>
<accession>A0AAW0KC16</accession>
<dbReference type="AlphaFoldDB" id="A0AAW0KC16"/>
<evidence type="ECO:0000313" key="7">
    <source>
        <dbReference type="EMBL" id="KAK7836960.1"/>
    </source>
</evidence>
<sequence length="175" mass="19661">MNGFRHGVPAETVDEDLALVLYRLMTVVVSILWVRVCVLRVVVAAVFVIVVEAGFGFMFWESNMEKEGPLKVIITITVTIGAIAIVSTAYFLWRRMGMTHKRGNTKYKSGENLLFDYLNDVKFHELPIFNLEEVATATNNFHVANMLGRGGFGPVYRIPELVTVVFEPGLPCYTL</sequence>
<keyword evidence="6" id="KW-0812">Transmembrane</keyword>
<keyword evidence="5" id="KW-0067">ATP-binding</keyword>
<dbReference type="GO" id="GO:0004674">
    <property type="term" value="F:protein serine/threonine kinase activity"/>
    <property type="evidence" value="ECO:0007669"/>
    <property type="project" value="UniProtKB-KW"/>
</dbReference>
<keyword evidence="2" id="KW-0808">Transferase</keyword>
<dbReference type="EMBL" id="PKMF04000340">
    <property type="protein sequence ID" value="KAK7836960.1"/>
    <property type="molecule type" value="Genomic_DNA"/>
</dbReference>
<keyword evidence="1" id="KW-0723">Serine/threonine-protein kinase</keyword>
<proteinExistence type="predicted"/>
<evidence type="ECO:0000256" key="2">
    <source>
        <dbReference type="ARBA" id="ARBA00022679"/>
    </source>
</evidence>
<keyword evidence="6" id="KW-0472">Membrane</keyword>
<dbReference type="GO" id="GO:0005524">
    <property type="term" value="F:ATP binding"/>
    <property type="evidence" value="ECO:0007669"/>
    <property type="project" value="UniProtKB-KW"/>
</dbReference>
<gene>
    <name evidence="7" type="primary">SD113_4</name>
    <name evidence="7" type="ORF">CFP56_021840</name>
</gene>
<feature type="transmembrane region" description="Helical" evidence="6">
    <location>
        <begin position="72"/>
        <end position="93"/>
    </location>
</feature>
<organism evidence="7 8">
    <name type="scientific">Quercus suber</name>
    <name type="common">Cork oak</name>
    <dbReference type="NCBI Taxonomy" id="58331"/>
    <lineage>
        <taxon>Eukaryota</taxon>
        <taxon>Viridiplantae</taxon>
        <taxon>Streptophyta</taxon>
        <taxon>Embryophyta</taxon>
        <taxon>Tracheophyta</taxon>
        <taxon>Spermatophyta</taxon>
        <taxon>Magnoliopsida</taxon>
        <taxon>eudicotyledons</taxon>
        <taxon>Gunneridae</taxon>
        <taxon>Pentapetalae</taxon>
        <taxon>rosids</taxon>
        <taxon>fabids</taxon>
        <taxon>Fagales</taxon>
        <taxon>Fagaceae</taxon>
        <taxon>Quercus</taxon>
    </lineage>
</organism>
<evidence type="ECO:0000256" key="5">
    <source>
        <dbReference type="ARBA" id="ARBA00022840"/>
    </source>
</evidence>
<dbReference type="GO" id="GO:0005886">
    <property type="term" value="C:plasma membrane"/>
    <property type="evidence" value="ECO:0007669"/>
    <property type="project" value="TreeGrafter"/>
</dbReference>
<keyword evidence="8" id="KW-1185">Reference proteome</keyword>
<dbReference type="Gene3D" id="3.30.200.20">
    <property type="entry name" value="Phosphorylase Kinase, domain 1"/>
    <property type="match status" value="1"/>
</dbReference>
<keyword evidence="3" id="KW-0547">Nucleotide-binding</keyword>
<reference evidence="7 8" key="1">
    <citation type="journal article" date="2018" name="Sci. Data">
        <title>The draft genome sequence of cork oak.</title>
        <authorList>
            <person name="Ramos A.M."/>
            <person name="Usie A."/>
            <person name="Barbosa P."/>
            <person name="Barros P.M."/>
            <person name="Capote T."/>
            <person name="Chaves I."/>
            <person name="Simoes F."/>
            <person name="Abreu I."/>
            <person name="Carrasquinho I."/>
            <person name="Faro C."/>
            <person name="Guimaraes J.B."/>
            <person name="Mendonca D."/>
            <person name="Nobrega F."/>
            <person name="Rodrigues L."/>
            <person name="Saibo N.J.M."/>
            <person name="Varela M.C."/>
            <person name="Egas C."/>
            <person name="Matos J."/>
            <person name="Miguel C.M."/>
            <person name="Oliveira M.M."/>
            <person name="Ricardo C.P."/>
            <person name="Goncalves S."/>
        </authorList>
    </citation>
    <scope>NUCLEOTIDE SEQUENCE [LARGE SCALE GENOMIC DNA]</scope>
    <source>
        <strain evidence="8">cv. HL8</strain>
    </source>
</reference>
<dbReference type="SUPFAM" id="SSF56112">
    <property type="entry name" value="Protein kinase-like (PK-like)"/>
    <property type="match status" value="1"/>
</dbReference>
<dbReference type="PANTHER" id="PTHR27002">
    <property type="entry name" value="RECEPTOR-LIKE SERINE/THREONINE-PROTEIN KINASE SD1-8"/>
    <property type="match status" value="1"/>
</dbReference>